<dbReference type="InterPro" id="IPR051599">
    <property type="entry name" value="Cell_Envelope_Assoc"/>
</dbReference>
<dbReference type="EMBL" id="CP147246">
    <property type="protein sequence ID" value="WYJ95098.1"/>
    <property type="molecule type" value="Genomic_DNA"/>
</dbReference>
<protein>
    <recommendedName>
        <fullName evidence="2">DUF218 domain-containing protein</fullName>
    </recommendedName>
</protein>
<gene>
    <name evidence="3" type="ORF">A5889_000035</name>
    <name evidence="4" type="ORF">A5889_002646</name>
</gene>
<dbReference type="InterPro" id="IPR014729">
    <property type="entry name" value="Rossmann-like_a/b/a_fold"/>
</dbReference>
<evidence type="ECO:0000313" key="5">
    <source>
        <dbReference type="Proteomes" id="UP000196151"/>
    </source>
</evidence>
<evidence type="ECO:0000313" key="3">
    <source>
        <dbReference type="EMBL" id="OUZ34560.1"/>
    </source>
</evidence>
<dbReference type="PANTHER" id="PTHR30336">
    <property type="entry name" value="INNER MEMBRANE PROTEIN, PROBABLE PERMEASE"/>
    <property type="match status" value="1"/>
</dbReference>
<dbReference type="Proteomes" id="UP000196151">
    <property type="component" value="Chromosome"/>
</dbReference>
<feature type="domain" description="DUF218" evidence="2">
    <location>
        <begin position="40"/>
        <end position="183"/>
    </location>
</feature>
<keyword evidence="1" id="KW-0472">Membrane</keyword>
<dbReference type="EMBL" id="NIBQ01000001">
    <property type="protein sequence ID" value="OUZ34560.1"/>
    <property type="molecule type" value="Genomic_DNA"/>
</dbReference>
<dbReference type="CDD" id="cd06259">
    <property type="entry name" value="YdcF-like"/>
    <property type="match status" value="1"/>
</dbReference>
<reference evidence="4" key="2">
    <citation type="submission" date="2017-05" db="EMBL/GenBank/DDBJ databases">
        <authorList>
            <consortium name="The Broad Institute Genomics Platform"/>
            <consortium name="The Broad Institute Genomic Center for Infectious Diseases"/>
            <person name="Earl A."/>
            <person name="Manson A."/>
            <person name="Schwartman J."/>
            <person name="Gilmore M."/>
            <person name="Abouelleil A."/>
            <person name="Cao P."/>
            <person name="Chapman S."/>
            <person name="Cusick C."/>
            <person name="Shea T."/>
            <person name="Young S."/>
            <person name="Neafsey D."/>
            <person name="Nusbaum C."/>
            <person name="Birren B."/>
        </authorList>
    </citation>
    <scope>NUCLEOTIDE SEQUENCE</scope>
    <source>
        <strain evidence="4">9D6_DIV0238</strain>
    </source>
</reference>
<dbReference type="PANTHER" id="PTHR30336:SF4">
    <property type="entry name" value="ENVELOPE BIOGENESIS FACTOR ELYC"/>
    <property type="match status" value="1"/>
</dbReference>
<dbReference type="InterPro" id="IPR003848">
    <property type="entry name" value="DUF218"/>
</dbReference>
<evidence type="ECO:0000313" key="4">
    <source>
        <dbReference type="EMBL" id="WYJ95098.1"/>
    </source>
</evidence>
<reference evidence="4" key="3">
    <citation type="submission" date="2024-03" db="EMBL/GenBank/DDBJ databases">
        <title>The Genome Sequence of Enterococcus sp. DIV0238c.</title>
        <authorList>
            <consortium name="The Broad Institute Genomics Platform"/>
            <consortium name="The Broad Institute Microbial Omics Core"/>
            <consortium name="The Broad Institute Genomic Center for Infectious Diseases"/>
            <person name="Earl A."/>
            <person name="Manson A."/>
            <person name="Gilmore M."/>
            <person name="Schwartman J."/>
            <person name="Shea T."/>
            <person name="Abouelleil A."/>
            <person name="Cao P."/>
            <person name="Chapman S."/>
            <person name="Cusick C."/>
            <person name="Young S."/>
            <person name="Neafsey D."/>
            <person name="Nusbaum C."/>
            <person name="Birren B."/>
        </authorList>
    </citation>
    <scope>NUCLEOTIDE SEQUENCE</scope>
    <source>
        <strain evidence="4">9D6_DIV0238</strain>
    </source>
</reference>
<feature type="transmembrane region" description="Helical" evidence="1">
    <location>
        <begin position="7"/>
        <end position="28"/>
    </location>
</feature>
<dbReference type="GO" id="GO:0043164">
    <property type="term" value="P:Gram-negative-bacterium-type cell wall biogenesis"/>
    <property type="evidence" value="ECO:0007669"/>
    <property type="project" value="TreeGrafter"/>
</dbReference>
<evidence type="ECO:0000259" key="2">
    <source>
        <dbReference type="Pfam" id="PF02698"/>
    </source>
</evidence>
<organism evidence="3">
    <name type="scientific">Candidatus Enterococcus dunnyi</name>
    <dbReference type="NCBI Taxonomy" id="1834192"/>
    <lineage>
        <taxon>Bacteria</taxon>
        <taxon>Bacillati</taxon>
        <taxon>Bacillota</taxon>
        <taxon>Bacilli</taxon>
        <taxon>Lactobacillales</taxon>
        <taxon>Enterococcaceae</taxon>
        <taxon>Enterococcus</taxon>
    </lineage>
</organism>
<reference evidence="3" key="1">
    <citation type="submission" date="2017-05" db="EMBL/GenBank/DDBJ databases">
        <title>The Genome Sequence of Enterococcus sp. 9D6_DIV0238.</title>
        <authorList>
            <consortium name="The Broad Institute Genomics Platform"/>
            <consortium name="The Broad Institute Genomic Center for Infectious Diseases"/>
            <person name="Earl A."/>
            <person name="Manson A."/>
            <person name="Schwartman J."/>
            <person name="Gilmore M."/>
            <person name="Abouelleil A."/>
            <person name="Cao P."/>
            <person name="Chapman S."/>
            <person name="Cusick C."/>
            <person name="Shea T."/>
            <person name="Young S."/>
            <person name="Neafsey D."/>
            <person name="Nusbaum C."/>
            <person name="Birren B."/>
        </authorList>
    </citation>
    <scope>NUCLEOTIDE SEQUENCE [LARGE SCALE GENOMIC DNA]</scope>
    <source>
        <strain evidence="3">9D6_DIV0238</strain>
    </source>
</reference>
<dbReference type="GO" id="GO:0000270">
    <property type="term" value="P:peptidoglycan metabolic process"/>
    <property type="evidence" value="ECO:0007669"/>
    <property type="project" value="TreeGrafter"/>
</dbReference>
<accession>A0A200JD06</accession>
<evidence type="ECO:0000256" key="1">
    <source>
        <dbReference type="SAM" id="Phobius"/>
    </source>
</evidence>
<name>A0A200JD06_9ENTE</name>
<dbReference type="GO" id="GO:0005886">
    <property type="term" value="C:plasma membrane"/>
    <property type="evidence" value="ECO:0007669"/>
    <property type="project" value="TreeGrafter"/>
</dbReference>
<keyword evidence="1" id="KW-0812">Transmembrane</keyword>
<proteinExistence type="predicted"/>
<sequence length="194" mass="21058">MVKRMKQIVVIIIGIGTIYAAVVLAMIFSGTKDQPIKNPDTVLILGAQVKGSSKDNAYPSAVLKERLDAAVPYLKEHPEATVIVCGGQGADEPDSEANVMAEYLRVKGIPDTQILKEDTSTRTKENIQNAQKKQSLGKTVIVTSDFHIYRSKLLAKRLGISSISGLPAVSRSSAKIKTYIREVCALGYGLIFDH</sequence>
<dbReference type="AlphaFoldDB" id="A0A200JD06"/>
<dbReference type="Gene3D" id="3.40.50.620">
    <property type="entry name" value="HUPs"/>
    <property type="match status" value="1"/>
</dbReference>
<keyword evidence="1" id="KW-1133">Transmembrane helix</keyword>
<dbReference type="Pfam" id="PF02698">
    <property type="entry name" value="DUF218"/>
    <property type="match status" value="1"/>
</dbReference>
<keyword evidence="5" id="KW-1185">Reference proteome</keyword>